<dbReference type="Proteomes" id="UP000609874">
    <property type="component" value="Unassembled WGS sequence"/>
</dbReference>
<feature type="region of interest" description="Disordered" evidence="1">
    <location>
        <begin position="201"/>
        <end position="231"/>
    </location>
</feature>
<evidence type="ECO:0000313" key="4">
    <source>
        <dbReference type="Proteomes" id="UP000609874"/>
    </source>
</evidence>
<feature type="compositionally biased region" description="Basic and acidic residues" evidence="1">
    <location>
        <begin position="201"/>
        <end position="215"/>
    </location>
</feature>
<evidence type="ECO:0000256" key="1">
    <source>
        <dbReference type="SAM" id="MobiDB-lite"/>
    </source>
</evidence>
<comment type="caution">
    <text evidence="3">The sequence shown here is derived from an EMBL/GenBank/DDBJ whole genome shotgun (WGS) entry which is preliminary data.</text>
</comment>
<dbReference type="RefSeq" id="WP_191808570.1">
    <property type="nucleotide sequence ID" value="NZ_JACSQD010000006.1"/>
</dbReference>
<evidence type="ECO:0000313" key="3">
    <source>
        <dbReference type="EMBL" id="MBD7996283.1"/>
    </source>
</evidence>
<feature type="transmembrane region" description="Helical" evidence="2">
    <location>
        <begin position="56"/>
        <end position="74"/>
    </location>
</feature>
<feature type="transmembrane region" description="Helical" evidence="2">
    <location>
        <begin position="152"/>
        <end position="171"/>
    </location>
</feature>
<keyword evidence="2" id="KW-1133">Transmembrane helix</keyword>
<organism evidence="3 4">
    <name type="scientific">Arthrobacter gallicola</name>
    <dbReference type="NCBI Taxonomy" id="2762225"/>
    <lineage>
        <taxon>Bacteria</taxon>
        <taxon>Bacillati</taxon>
        <taxon>Actinomycetota</taxon>
        <taxon>Actinomycetes</taxon>
        <taxon>Micrococcales</taxon>
        <taxon>Micrococcaceae</taxon>
        <taxon>Arthrobacter</taxon>
    </lineage>
</organism>
<dbReference type="EMBL" id="JACSQD010000006">
    <property type="protein sequence ID" value="MBD7996283.1"/>
    <property type="molecule type" value="Genomic_DNA"/>
</dbReference>
<keyword evidence="2" id="KW-0472">Membrane</keyword>
<feature type="compositionally biased region" description="Low complexity" evidence="1">
    <location>
        <begin position="219"/>
        <end position="231"/>
    </location>
</feature>
<accession>A0ABR8UUS1</accession>
<gene>
    <name evidence="3" type="ORF">H9639_13345</name>
</gene>
<feature type="transmembrane region" description="Helical" evidence="2">
    <location>
        <begin position="95"/>
        <end position="116"/>
    </location>
</feature>
<sequence length="231" mass="24238">MWAAWLPVFAGSLAYTVYQWLPAQRFNPRHGWTGWAAIAAVVLGTLWLWAATENSPAAATVIAMVQVTTGVAVIHTMNGWPASTRTEHLITDIPAGAFLGISVLALLTSLGGWLAQAGTNLGGWGEEAWTLIALVSVVVGVTTVCMTDRGHLSVALTVVWGLSCIGIARLLESPSAVWPAVGAFAAAFLIIVSASSRRHQEDHTRRLADRQRLKAESSGPAAGAAPGAAHT</sequence>
<name>A0ABR8UUS1_9MICC</name>
<feature type="transmembrane region" description="Helical" evidence="2">
    <location>
        <begin position="177"/>
        <end position="196"/>
    </location>
</feature>
<evidence type="ECO:0000256" key="2">
    <source>
        <dbReference type="SAM" id="Phobius"/>
    </source>
</evidence>
<proteinExistence type="predicted"/>
<feature type="transmembrane region" description="Helical" evidence="2">
    <location>
        <begin position="32"/>
        <end position="50"/>
    </location>
</feature>
<feature type="transmembrane region" description="Helical" evidence="2">
    <location>
        <begin position="128"/>
        <end position="145"/>
    </location>
</feature>
<reference evidence="3 4" key="1">
    <citation type="submission" date="2020-08" db="EMBL/GenBank/DDBJ databases">
        <title>A Genomic Blueprint of the Chicken Gut Microbiome.</title>
        <authorList>
            <person name="Gilroy R."/>
            <person name="Ravi A."/>
            <person name="Getino M."/>
            <person name="Pursley I."/>
            <person name="Horton D.L."/>
            <person name="Alikhan N.-F."/>
            <person name="Baker D."/>
            <person name="Gharbi K."/>
            <person name="Hall N."/>
            <person name="Watson M."/>
            <person name="Adriaenssens E.M."/>
            <person name="Foster-Nyarko E."/>
            <person name="Jarju S."/>
            <person name="Secka A."/>
            <person name="Antonio M."/>
            <person name="Oren A."/>
            <person name="Chaudhuri R."/>
            <person name="La Ragione R.M."/>
            <person name="Hildebrand F."/>
            <person name="Pallen M.J."/>
        </authorList>
    </citation>
    <scope>NUCLEOTIDE SEQUENCE [LARGE SCALE GENOMIC DNA]</scope>
    <source>
        <strain evidence="3 4">Sa2CUA1</strain>
    </source>
</reference>
<keyword evidence="4" id="KW-1185">Reference proteome</keyword>
<keyword evidence="2" id="KW-0812">Transmembrane</keyword>
<protein>
    <submittedName>
        <fullName evidence="3">Uncharacterized protein</fullName>
    </submittedName>
</protein>